<reference evidence="2" key="1">
    <citation type="submission" date="2020-10" db="EMBL/GenBank/DDBJ databases">
        <authorList>
            <person name="Gilroy R."/>
        </authorList>
    </citation>
    <scope>NUCLEOTIDE SEQUENCE</scope>
    <source>
        <strain evidence="2">USAMLcec3-3695</strain>
    </source>
</reference>
<accession>A0A9D1MAL4</accession>
<evidence type="ECO:0000313" key="2">
    <source>
        <dbReference type="EMBL" id="HIU56655.1"/>
    </source>
</evidence>
<evidence type="ECO:0000313" key="3">
    <source>
        <dbReference type="Proteomes" id="UP000824109"/>
    </source>
</evidence>
<keyword evidence="1" id="KW-0472">Membrane</keyword>
<name>A0A9D1MAL4_9FIRM</name>
<proteinExistence type="predicted"/>
<gene>
    <name evidence="2" type="ORF">IAA61_02425</name>
</gene>
<keyword evidence="1" id="KW-1133">Transmembrane helix</keyword>
<protein>
    <submittedName>
        <fullName evidence="2">Uncharacterized protein</fullName>
    </submittedName>
</protein>
<feature type="transmembrane region" description="Helical" evidence="1">
    <location>
        <begin position="36"/>
        <end position="59"/>
    </location>
</feature>
<dbReference type="EMBL" id="DVNB01000025">
    <property type="protein sequence ID" value="HIU56655.1"/>
    <property type="molecule type" value="Genomic_DNA"/>
</dbReference>
<dbReference type="AlphaFoldDB" id="A0A9D1MAL4"/>
<comment type="caution">
    <text evidence="2">The sequence shown here is derived from an EMBL/GenBank/DDBJ whole genome shotgun (WGS) entry which is preliminary data.</text>
</comment>
<organism evidence="2 3">
    <name type="scientific">Candidatus Ornithomonoglobus merdipullorum</name>
    <dbReference type="NCBI Taxonomy" id="2840895"/>
    <lineage>
        <taxon>Bacteria</taxon>
        <taxon>Bacillati</taxon>
        <taxon>Bacillota</taxon>
        <taxon>Clostridia</taxon>
        <taxon>Candidatus Ornithomonoglobus</taxon>
    </lineage>
</organism>
<feature type="transmembrane region" description="Helical" evidence="1">
    <location>
        <begin position="12"/>
        <end position="30"/>
    </location>
</feature>
<dbReference type="Proteomes" id="UP000824109">
    <property type="component" value="Unassembled WGS sequence"/>
</dbReference>
<evidence type="ECO:0000256" key="1">
    <source>
        <dbReference type="SAM" id="Phobius"/>
    </source>
</evidence>
<reference evidence="2" key="2">
    <citation type="journal article" date="2021" name="PeerJ">
        <title>Extensive microbial diversity within the chicken gut microbiome revealed by metagenomics and culture.</title>
        <authorList>
            <person name="Gilroy R."/>
            <person name="Ravi A."/>
            <person name="Getino M."/>
            <person name="Pursley I."/>
            <person name="Horton D.L."/>
            <person name="Alikhan N.F."/>
            <person name="Baker D."/>
            <person name="Gharbi K."/>
            <person name="Hall N."/>
            <person name="Watson M."/>
            <person name="Adriaenssens E.M."/>
            <person name="Foster-Nyarko E."/>
            <person name="Jarju S."/>
            <person name="Secka A."/>
            <person name="Antonio M."/>
            <person name="Oren A."/>
            <person name="Chaudhuri R.R."/>
            <person name="La Ragione R."/>
            <person name="Hildebrand F."/>
            <person name="Pallen M.J."/>
        </authorList>
    </citation>
    <scope>NUCLEOTIDE SEQUENCE</scope>
    <source>
        <strain evidence="2">USAMLcec3-3695</strain>
    </source>
</reference>
<keyword evidence="1" id="KW-0812">Transmembrane</keyword>
<sequence length="84" mass="9303">MVDKKIMRGFRIFAAVLWIIFVLGMCKFIISGRSSAAEAAVVFACLTSAVICTAVSVVFKRLIDETNSVLNDYVQRLSRIENGK</sequence>